<dbReference type="Proteomes" id="UP000585721">
    <property type="component" value="Unassembled WGS sequence"/>
</dbReference>
<dbReference type="PROSITE" id="PS51898">
    <property type="entry name" value="TYR_RECOMBINASE"/>
    <property type="match status" value="1"/>
</dbReference>
<dbReference type="Pfam" id="PF13356">
    <property type="entry name" value="Arm-DNA-bind_3"/>
    <property type="match status" value="1"/>
</dbReference>
<dbReference type="PANTHER" id="PTHR30629:SF6">
    <property type="entry name" value="PROPHAGE INTEGRASE INTA-RELATED"/>
    <property type="match status" value="1"/>
</dbReference>
<evidence type="ECO:0000256" key="5">
    <source>
        <dbReference type="PROSITE-ProRule" id="PRU01248"/>
    </source>
</evidence>
<dbReference type="GO" id="GO:0015074">
    <property type="term" value="P:DNA integration"/>
    <property type="evidence" value="ECO:0007669"/>
    <property type="project" value="UniProtKB-KW"/>
</dbReference>
<dbReference type="InterPro" id="IPR050808">
    <property type="entry name" value="Phage_Integrase"/>
</dbReference>
<keyword evidence="4" id="KW-0233">DNA recombination</keyword>
<dbReference type="Gene3D" id="3.30.160.390">
    <property type="entry name" value="Integrase, DNA-binding domain"/>
    <property type="match status" value="1"/>
</dbReference>
<comment type="similarity">
    <text evidence="1">Belongs to the 'phage' integrase family.</text>
</comment>
<dbReference type="Gene3D" id="1.10.443.10">
    <property type="entry name" value="Intergrase catalytic core"/>
    <property type="match status" value="1"/>
</dbReference>
<evidence type="ECO:0000256" key="4">
    <source>
        <dbReference type="ARBA" id="ARBA00023172"/>
    </source>
</evidence>
<keyword evidence="2" id="KW-0229">DNA integration</keyword>
<comment type="caution">
    <text evidence="8">The sequence shown here is derived from an EMBL/GenBank/DDBJ whole genome shotgun (WGS) entry which is preliminary data.</text>
</comment>
<dbReference type="RefSeq" id="WP_188026264.1">
    <property type="nucleotide sequence ID" value="NZ_JACHGR010000004.1"/>
</dbReference>
<evidence type="ECO:0000259" key="6">
    <source>
        <dbReference type="PROSITE" id="PS51898"/>
    </source>
</evidence>
<dbReference type="InterPro" id="IPR044068">
    <property type="entry name" value="CB"/>
</dbReference>
<feature type="domain" description="Core-binding (CB)" evidence="7">
    <location>
        <begin position="105"/>
        <end position="186"/>
    </location>
</feature>
<gene>
    <name evidence="8" type="ORF">HNR75_001391</name>
</gene>
<evidence type="ECO:0000313" key="8">
    <source>
        <dbReference type="EMBL" id="MBB6055485.1"/>
    </source>
</evidence>
<reference evidence="8 9" key="1">
    <citation type="submission" date="2020-08" db="EMBL/GenBank/DDBJ databases">
        <title>Genomic Encyclopedia of Type Strains, Phase IV (KMG-IV): sequencing the most valuable type-strain genomes for metagenomic binning, comparative biology and taxonomic classification.</title>
        <authorList>
            <person name="Goeker M."/>
        </authorList>
    </citation>
    <scope>NUCLEOTIDE SEQUENCE [LARGE SCALE GENOMIC DNA]</scope>
    <source>
        <strain evidence="8 9">DSM 22975</strain>
    </source>
</reference>
<evidence type="ECO:0000259" key="7">
    <source>
        <dbReference type="PROSITE" id="PS51900"/>
    </source>
</evidence>
<dbReference type="Pfam" id="PF00589">
    <property type="entry name" value="Phage_integrase"/>
    <property type="match status" value="1"/>
</dbReference>
<dbReference type="GO" id="GO:0006310">
    <property type="term" value="P:DNA recombination"/>
    <property type="evidence" value="ECO:0007669"/>
    <property type="project" value="UniProtKB-KW"/>
</dbReference>
<dbReference type="InterPro" id="IPR038488">
    <property type="entry name" value="Integrase_DNA-bd_sf"/>
</dbReference>
<keyword evidence="9" id="KW-1185">Reference proteome</keyword>
<dbReference type="AlphaFoldDB" id="A0A841GJI3"/>
<feature type="domain" description="Tyr recombinase" evidence="6">
    <location>
        <begin position="209"/>
        <end position="387"/>
    </location>
</feature>
<dbReference type="InterPro" id="IPR010998">
    <property type="entry name" value="Integrase_recombinase_N"/>
</dbReference>
<dbReference type="PROSITE" id="PS51900">
    <property type="entry name" value="CB"/>
    <property type="match status" value="1"/>
</dbReference>
<dbReference type="GO" id="GO:0003677">
    <property type="term" value="F:DNA binding"/>
    <property type="evidence" value="ECO:0007669"/>
    <property type="project" value="UniProtKB-UniRule"/>
</dbReference>
<dbReference type="EMBL" id="JACHGR010000004">
    <property type="protein sequence ID" value="MBB6055485.1"/>
    <property type="molecule type" value="Genomic_DNA"/>
</dbReference>
<dbReference type="PANTHER" id="PTHR30629">
    <property type="entry name" value="PROPHAGE INTEGRASE"/>
    <property type="match status" value="1"/>
</dbReference>
<dbReference type="InterPro" id="IPR053876">
    <property type="entry name" value="Phage_int_M"/>
</dbReference>
<name>A0A841GJI3_9GAMM</name>
<proteinExistence type="inferred from homology"/>
<evidence type="ECO:0000256" key="1">
    <source>
        <dbReference type="ARBA" id="ARBA00008857"/>
    </source>
</evidence>
<sequence>MPRITRQLSATEVKNAKPKEKEYSLHDGMGLELCIKPSGAKLWRFRYYRPVTKKRTMISFGEWDIVSLAGAREKRDSARELLDKGIDPQEHQKAQTEQAKAIVENTFSNIAAAWFELKKTQVTSDYASDVWRSLERDVFPFIGEMPIAEIKAKFVIEALEPVKEKGALETLKRLVQRINEIMIYAVNSGIIEVNPTSGIRHVFAKPQKQHMPTLKPEQLPELMFALAKASITLQTRCLIEWSLHTMVRPSEAAGTRWDEIDIENKVWTIPAERMKKRKSHSIPLTAQSISLLEVMRPISGHRDFVFPSHKDPRQPTNNQTANAALKRMGFDKLLVAHGLRALASTTLNEKGFDSDVIEAALSHVDKDDVRRAYNRTDYFNRRIELMKWWSDHIQQAARGNLSLAIAV</sequence>
<accession>A0A841GJI3</accession>
<dbReference type="InterPro" id="IPR002104">
    <property type="entry name" value="Integrase_catalytic"/>
</dbReference>
<dbReference type="InterPro" id="IPR025166">
    <property type="entry name" value="Integrase_DNA_bind_dom"/>
</dbReference>
<dbReference type="InterPro" id="IPR011010">
    <property type="entry name" value="DNA_brk_join_enz"/>
</dbReference>
<dbReference type="SUPFAM" id="SSF56349">
    <property type="entry name" value="DNA breaking-rejoining enzymes"/>
    <property type="match status" value="1"/>
</dbReference>
<evidence type="ECO:0000313" key="9">
    <source>
        <dbReference type="Proteomes" id="UP000585721"/>
    </source>
</evidence>
<dbReference type="CDD" id="cd00801">
    <property type="entry name" value="INT_P4_C"/>
    <property type="match status" value="1"/>
</dbReference>
<organism evidence="8 9">
    <name type="scientific">Tolumonas osonensis</name>
    <dbReference type="NCBI Taxonomy" id="675874"/>
    <lineage>
        <taxon>Bacteria</taxon>
        <taxon>Pseudomonadati</taxon>
        <taxon>Pseudomonadota</taxon>
        <taxon>Gammaproteobacteria</taxon>
        <taxon>Aeromonadales</taxon>
        <taxon>Aeromonadaceae</taxon>
        <taxon>Tolumonas</taxon>
    </lineage>
</organism>
<dbReference type="Pfam" id="PF22022">
    <property type="entry name" value="Phage_int_M"/>
    <property type="match status" value="1"/>
</dbReference>
<keyword evidence="3 5" id="KW-0238">DNA-binding</keyword>
<dbReference type="Gene3D" id="1.10.150.130">
    <property type="match status" value="1"/>
</dbReference>
<evidence type="ECO:0000256" key="2">
    <source>
        <dbReference type="ARBA" id="ARBA00022908"/>
    </source>
</evidence>
<dbReference type="InterPro" id="IPR013762">
    <property type="entry name" value="Integrase-like_cat_sf"/>
</dbReference>
<evidence type="ECO:0000256" key="3">
    <source>
        <dbReference type="ARBA" id="ARBA00023125"/>
    </source>
</evidence>
<dbReference type="NCBIfam" id="NF007246">
    <property type="entry name" value="PRK09692.1"/>
    <property type="match status" value="1"/>
</dbReference>
<protein>
    <submittedName>
        <fullName evidence="8">Integrase</fullName>
    </submittedName>
</protein>